<reference evidence="1" key="1">
    <citation type="journal article" date="2011" name="J. Bacteriol.">
        <title>Genome sequence of the vertebrate gut symbiont Lactobacillus reuteri ATCC 53608.</title>
        <authorList>
            <person name="Heavens D."/>
            <person name="Tailford L.E."/>
            <person name="Crossman L."/>
            <person name="Jeffers F."/>
            <person name="Mackenzie D.A."/>
            <person name="Caccamo M."/>
            <person name="Juge N."/>
        </authorList>
    </citation>
    <scope>NUCLEOTIDE SEQUENCE [LARGE SCALE GENOMIC DNA]</scope>
    <source>
        <strain evidence="1">ATCC 53608</strain>
    </source>
</reference>
<dbReference type="AlphaFoldDB" id="F8KDI2"/>
<reference evidence="1" key="2">
    <citation type="submission" date="2011-05" db="EMBL/GenBank/DDBJ databases">
        <authorList>
            <person name="Davey R."/>
        </authorList>
    </citation>
    <scope>NUCLEOTIDE SEQUENCE</scope>
    <source>
        <strain evidence="1">ATCC 53608</strain>
    </source>
</reference>
<sequence length="98" mass="11424">MMTTILNPQAMQKVLTHSKEYERAIDLLNKRWDPDEQPIFRNVLQSADVQFARQLQIAGLIKGKVDLSSYQEVNQLMMQHDSWFSESARKTLLSPFID</sequence>
<protein>
    <submittedName>
        <fullName evidence="1">Uncharacterized protein</fullName>
    </submittedName>
</protein>
<name>F8KDI2_LIMR5</name>
<dbReference type="HOGENOM" id="CLU_182953_0_0_9"/>
<gene>
    <name evidence="1" type="ORF">LRATCC53608_0900</name>
</gene>
<organism evidence="1">
    <name type="scientific">Limosilactobacillus reuteri subsp. suis (strain ATCC 53608 / LMG 31752 / 1063)</name>
    <name type="common">Lactobacillus reuteri</name>
    <dbReference type="NCBI Taxonomy" id="927703"/>
    <lineage>
        <taxon>Bacteria</taxon>
        <taxon>Bacillati</taxon>
        <taxon>Bacillota</taxon>
        <taxon>Bacilli</taxon>
        <taxon>Lactobacillales</taxon>
        <taxon>Lactobacillaceae</taxon>
        <taxon>Limosilactobacillus</taxon>
    </lineage>
</organism>
<proteinExistence type="predicted"/>
<dbReference type="EMBL" id="FR854363">
    <property type="protein sequence ID" value="CCC03652.1"/>
    <property type="molecule type" value="Genomic_DNA"/>
</dbReference>
<evidence type="ECO:0000313" key="1">
    <source>
        <dbReference type="EMBL" id="CCC03652.1"/>
    </source>
</evidence>
<accession>F8KDI2</accession>